<proteinExistence type="predicted"/>
<evidence type="ECO:0000256" key="1">
    <source>
        <dbReference type="SAM" id="MobiDB-lite"/>
    </source>
</evidence>
<evidence type="ECO:0008006" key="4">
    <source>
        <dbReference type="Google" id="ProtNLM"/>
    </source>
</evidence>
<dbReference type="InterPro" id="IPR012340">
    <property type="entry name" value="NA-bd_OB-fold"/>
</dbReference>
<feature type="region of interest" description="Disordered" evidence="1">
    <location>
        <begin position="89"/>
        <end position="114"/>
    </location>
</feature>
<dbReference type="OrthoDB" id="5275361at2759"/>
<reference evidence="2" key="1">
    <citation type="submission" date="2022-11" db="EMBL/GenBank/DDBJ databases">
        <authorList>
            <person name="Petersen C."/>
        </authorList>
    </citation>
    <scope>NUCLEOTIDE SEQUENCE</scope>
    <source>
        <strain evidence="2">IBT 22155</strain>
    </source>
</reference>
<dbReference type="Pfam" id="PF12658">
    <property type="entry name" value="Ten1"/>
    <property type="match status" value="1"/>
</dbReference>
<reference evidence="2" key="2">
    <citation type="journal article" date="2023" name="IMA Fungus">
        <title>Comparative genomic study of the Penicillium genus elucidates a diverse pangenome and 15 lateral gene transfer events.</title>
        <authorList>
            <person name="Petersen C."/>
            <person name="Sorensen T."/>
            <person name="Nielsen M.R."/>
            <person name="Sondergaard T.E."/>
            <person name="Sorensen J.L."/>
            <person name="Fitzpatrick D.A."/>
            <person name="Frisvad J.C."/>
            <person name="Nielsen K.L."/>
        </authorList>
    </citation>
    <scope>NUCLEOTIDE SEQUENCE</scope>
    <source>
        <strain evidence="2">IBT 22155</strain>
    </source>
</reference>
<organism evidence="2 3">
    <name type="scientific">Penicillium bovifimosum</name>
    <dbReference type="NCBI Taxonomy" id="126998"/>
    <lineage>
        <taxon>Eukaryota</taxon>
        <taxon>Fungi</taxon>
        <taxon>Dikarya</taxon>
        <taxon>Ascomycota</taxon>
        <taxon>Pezizomycotina</taxon>
        <taxon>Eurotiomycetes</taxon>
        <taxon>Eurotiomycetidae</taxon>
        <taxon>Eurotiales</taxon>
        <taxon>Aspergillaceae</taxon>
        <taxon>Penicillium</taxon>
    </lineage>
</organism>
<dbReference type="AlphaFoldDB" id="A0A9W9GVL8"/>
<dbReference type="GO" id="GO:0016233">
    <property type="term" value="P:telomere capping"/>
    <property type="evidence" value="ECO:0007669"/>
    <property type="project" value="InterPro"/>
</dbReference>
<dbReference type="Gene3D" id="2.40.50.140">
    <property type="entry name" value="Nucleic acid-binding proteins"/>
    <property type="match status" value="1"/>
</dbReference>
<comment type="caution">
    <text evidence="2">The sequence shown here is derived from an EMBL/GenBank/DDBJ whole genome shotgun (WGS) entry which is preliminary data.</text>
</comment>
<accession>A0A9W9GVL8</accession>
<dbReference type="Proteomes" id="UP001149079">
    <property type="component" value="Unassembled WGS sequence"/>
</dbReference>
<evidence type="ECO:0000313" key="2">
    <source>
        <dbReference type="EMBL" id="KAJ5130768.1"/>
    </source>
</evidence>
<keyword evidence="3" id="KW-1185">Reference proteome</keyword>
<feature type="compositionally biased region" description="Low complexity" evidence="1">
    <location>
        <begin position="95"/>
        <end position="104"/>
    </location>
</feature>
<gene>
    <name evidence="2" type="ORF">N7515_006807</name>
</gene>
<dbReference type="RefSeq" id="XP_056521147.1">
    <property type="nucleotide sequence ID" value="XM_056667551.1"/>
</dbReference>
<name>A0A9W9GVL8_9EURO</name>
<dbReference type="GeneID" id="81406721"/>
<dbReference type="GO" id="GO:1990879">
    <property type="term" value="C:CST complex"/>
    <property type="evidence" value="ECO:0007669"/>
    <property type="project" value="InterPro"/>
</dbReference>
<protein>
    <recommendedName>
        <fullName evidence="4">CST complex subunit Ten1</fullName>
    </recommendedName>
</protein>
<dbReference type="EMBL" id="JAPQKL010000005">
    <property type="protein sequence ID" value="KAJ5130768.1"/>
    <property type="molecule type" value="Genomic_DNA"/>
</dbReference>
<sequence>MNGPRPSTRAFLSDLSSLQEDSKIRFLGCVTHYKISTGHLILEHNYPRSKTTPSSVSVDINGILEDVTAEALHVGTWLNVLGYVRDLEPAPPPSSFSSTPDDASQPSQRPSTVPPRPVYIEAILVFPAGAIEIGEYERILCNNRDVEQLIRSTH</sequence>
<evidence type="ECO:0000313" key="3">
    <source>
        <dbReference type="Proteomes" id="UP001149079"/>
    </source>
</evidence>
<dbReference type="GO" id="GO:0043047">
    <property type="term" value="F:single-stranded telomeric DNA binding"/>
    <property type="evidence" value="ECO:0007669"/>
    <property type="project" value="InterPro"/>
</dbReference>
<dbReference type="InterPro" id="IPR024222">
    <property type="entry name" value="Ten1_fungal"/>
</dbReference>